<feature type="region of interest" description="Disordered" evidence="8">
    <location>
        <begin position="788"/>
        <end position="813"/>
    </location>
</feature>
<gene>
    <name evidence="11" type="ORF">BDV24DRAFT_174939</name>
</gene>
<dbReference type="GO" id="GO:0043596">
    <property type="term" value="C:nuclear replication fork"/>
    <property type="evidence" value="ECO:0007669"/>
    <property type="project" value="TreeGrafter"/>
</dbReference>
<dbReference type="OrthoDB" id="273123at2759"/>
<dbReference type="FunFam" id="2.40.50.140:FF:000174">
    <property type="entry name" value="DNA replication licensing factor mcm10"/>
    <property type="match status" value="1"/>
</dbReference>
<feature type="region of interest" description="Disordered" evidence="8">
    <location>
        <begin position="578"/>
        <end position="616"/>
    </location>
</feature>
<feature type="compositionally biased region" description="Basic and acidic residues" evidence="8">
    <location>
        <begin position="26"/>
        <end position="37"/>
    </location>
</feature>
<dbReference type="InterPro" id="IPR012340">
    <property type="entry name" value="NA-bd_OB-fold"/>
</dbReference>
<feature type="domain" description="Zinc finger Mcm10/DnaG-type" evidence="9">
    <location>
        <begin position="532"/>
        <end position="577"/>
    </location>
</feature>
<evidence type="ECO:0000256" key="2">
    <source>
        <dbReference type="ARBA" id="ARBA00009679"/>
    </source>
</evidence>
<comment type="similarity">
    <text evidence="2">Belongs to the MCM10 family.</text>
</comment>
<evidence type="ECO:0000256" key="8">
    <source>
        <dbReference type="SAM" id="MobiDB-lite"/>
    </source>
</evidence>
<dbReference type="Pfam" id="PF22379">
    <property type="entry name" value="OB_MCM10"/>
    <property type="match status" value="1"/>
</dbReference>
<feature type="compositionally biased region" description="Acidic residues" evidence="8">
    <location>
        <begin position="803"/>
        <end position="813"/>
    </location>
</feature>
<feature type="compositionally biased region" description="Gly residues" evidence="8">
    <location>
        <begin position="580"/>
        <end position="593"/>
    </location>
</feature>
<dbReference type="EMBL" id="ML737143">
    <property type="protein sequence ID" value="KAE8341053.1"/>
    <property type="molecule type" value="Genomic_DNA"/>
</dbReference>
<comment type="subcellular location">
    <subcellularLocation>
        <location evidence="1">Nucleus</location>
    </subcellularLocation>
</comment>
<dbReference type="Gene3D" id="2.40.50.140">
    <property type="entry name" value="Nucleic acid-binding proteins"/>
    <property type="match status" value="1"/>
</dbReference>
<evidence type="ECO:0000256" key="7">
    <source>
        <dbReference type="ARBA" id="ARBA00023242"/>
    </source>
</evidence>
<dbReference type="InterPro" id="IPR015408">
    <property type="entry name" value="Znf_Mcm10/DnaG"/>
</dbReference>
<feature type="region of interest" description="Disordered" evidence="8">
    <location>
        <begin position="271"/>
        <end position="367"/>
    </location>
</feature>
<evidence type="ECO:0000259" key="9">
    <source>
        <dbReference type="Pfam" id="PF09329"/>
    </source>
</evidence>
<feature type="region of interest" description="Disordered" evidence="8">
    <location>
        <begin position="1"/>
        <end position="73"/>
    </location>
</feature>
<dbReference type="Proteomes" id="UP000325558">
    <property type="component" value="Unassembled WGS sequence"/>
</dbReference>
<keyword evidence="5" id="KW-0863">Zinc-finger</keyword>
<organism evidence="11">
    <name type="scientific">Aspergillus arachidicola</name>
    <dbReference type="NCBI Taxonomy" id="656916"/>
    <lineage>
        <taxon>Eukaryota</taxon>
        <taxon>Fungi</taxon>
        <taxon>Dikarya</taxon>
        <taxon>Ascomycota</taxon>
        <taxon>Pezizomycotina</taxon>
        <taxon>Eurotiomycetes</taxon>
        <taxon>Eurotiomycetidae</taxon>
        <taxon>Eurotiales</taxon>
        <taxon>Aspergillaceae</taxon>
        <taxon>Aspergillus</taxon>
        <taxon>Aspergillus subgen. Circumdati</taxon>
    </lineage>
</organism>
<feature type="compositionally biased region" description="Polar residues" evidence="8">
    <location>
        <begin position="279"/>
        <end position="291"/>
    </location>
</feature>
<evidence type="ECO:0000256" key="3">
    <source>
        <dbReference type="ARBA" id="ARBA00022705"/>
    </source>
</evidence>
<sequence length="813" mass="89633">MTSMVDISWPPKSPREALLSSPSGRKKYEEMQRRRENFGSPLKRSTTTPDLRTRSEQLLEDGLEDDDEDDDEETLKLKLAAIEARLKLKQLQKNRGRPGTSGSDTHDRDGALSRPGSAVSASSRTQDNIPRMKGAREATSRLEPNDVQVPLSPTRRPTAAAPPASPRRYILGIDKGLKGSDVSLKRPPSSRTTGRPTSGGGIRDGMTLHSHTALTQALAGEPGNRPKSFSERMAESRSADKLRRERAERLQVNRSSAFQFDKAEVDAFKAAAEARKGSPTRSPTRNRQTESFSREDILRSCNNLKPAGLKRSQTLPSVRRNLDQDEPGSYLHRRNQKSESEAQAASSTSFEHTGSDESREGSVLDKTPDSSKFEAFSSLHLSNRILPHSFLTRTLADKKVLRIPDLLRTVKGPAFELPETINGDYVVFGIVASKSEPRDIKESKKVSAKEADPFDEGLSNSSRYMCIQLTDLKWTIDLFLFDTAFPRYYRLSEGILIAILNPTILPPPKHKLDTNKFSLAISSSDDKVLEIGYAQDIGFCKAVRKDGKTCQAWVDARKTEFCDFHIDIQVRRTQSQRMGVNGGTGMFGPGGRSGPRTGFFGGEKGKGEGPRKGLKQNGAQYDFQSQSLYYVAPAPKSRAGNSSSSFVMPGGQSAARLIDADDEDPFIAAGRMGRGMENKEERFRRRLVEQKRERDIAQKLTSRGIGMGAEYLRARNSENISSPLPENITPAKTNQKAAETPSSHSGLLGFRKANTVKLGPLKRAHDGTHGSSVKKTRFITAKGIKEAGRDSLGMSEATKTGFDDDDDDELDII</sequence>
<feature type="compositionally biased region" description="Low complexity" evidence="8">
    <location>
        <begin position="186"/>
        <end position="196"/>
    </location>
</feature>
<feature type="compositionally biased region" description="Basic and acidic residues" evidence="8">
    <location>
        <begin position="134"/>
        <end position="144"/>
    </location>
</feature>
<dbReference type="PANTHER" id="PTHR13454:SF11">
    <property type="entry name" value="PROTEIN MCM10 HOMOLOG"/>
    <property type="match status" value="1"/>
</dbReference>
<feature type="compositionally biased region" description="Basic and acidic residues" evidence="8">
    <location>
        <begin position="228"/>
        <end position="251"/>
    </location>
</feature>
<dbReference type="AlphaFoldDB" id="A0A5N6Y876"/>
<keyword evidence="3" id="KW-0235">DNA replication</keyword>
<keyword evidence="4" id="KW-0479">Metal-binding</keyword>
<evidence type="ECO:0000256" key="5">
    <source>
        <dbReference type="ARBA" id="ARBA00022771"/>
    </source>
</evidence>
<protein>
    <submittedName>
        <fullName evidence="11">Uncharacterized protein</fullName>
    </submittedName>
</protein>
<feature type="compositionally biased region" description="Acidic residues" evidence="8">
    <location>
        <begin position="58"/>
        <end position="73"/>
    </location>
</feature>
<feature type="region of interest" description="Disordered" evidence="8">
    <location>
        <begin position="88"/>
        <end position="255"/>
    </location>
</feature>
<dbReference type="GO" id="GO:0003697">
    <property type="term" value="F:single-stranded DNA binding"/>
    <property type="evidence" value="ECO:0007669"/>
    <property type="project" value="InterPro"/>
</dbReference>
<keyword evidence="7" id="KW-0539">Nucleus</keyword>
<dbReference type="GO" id="GO:0003688">
    <property type="term" value="F:DNA replication origin binding"/>
    <property type="evidence" value="ECO:0007669"/>
    <property type="project" value="TreeGrafter"/>
</dbReference>
<accession>A0A5N6Y876</accession>
<feature type="domain" description="MCM10 OB-fold" evidence="10">
    <location>
        <begin position="376"/>
        <end position="524"/>
    </location>
</feature>
<dbReference type="PANTHER" id="PTHR13454">
    <property type="entry name" value="PROTEIN MCM10 HOMOLOG"/>
    <property type="match status" value="1"/>
</dbReference>
<name>A0A5N6Y876_9EURO</name>
<dbReference type="Pfam" id="PF09329">
    <property type="entry name" value="zf-primase"/>
    <property type="match status" value="1"/>
</dbReference>
<evidence type="ECO:0000256" key="1">
    <source>
        <dbReference type="ARBA" id="ARBA00004123"/>
    </source>
</evidence>
<feature type="compositionally biased region" description="Low complexity" evidence="8">
    <location>
        <begin position="341"/>
        <end position="351"/>
    </location>
</feature>
<feature type="compositionally biased region" description="Low complexity" evidence="8">
    <location>
        <begin position="152"/>
        <end position="168"/>
    </location>
</feature>
<dbReference type="GO" id="GO:0006270">
    <property type="term" value="P:DNA replication initiation"/>
    <property type="evidence" value="ECO:0007669"/>
    <property type="project" value="InterPro"/>
</dbReference>
<feature type="compositionally biased region" description="Polar residues" evidence="8">
    <location>
        <begin position="119"/>
        <end position="128"/>
    </location>
</feature>
<proteinExistence type="inferred from homology"/>
<dbReference type="InterPro" id="IPR055065">
    <property type="entry name" value="OB_MCM10"/>
</dbReference>
<evidence type="ECO:0000259" key="10">
    <source>
        <dbReference type="Pfam" id="PF22379"/>
    </source>
</evidence>
<feature type="compositionally biased region" description="Basic and acidic residues" evidence="8">
    <location>
        <begin position="353"/>
        <end position="367"/>
    </location>
</feature>
<evidence type="ECO:0000313" key="11">
    <source>
        <dbReference type="EMBL" id="KAE8341053.1"/>
    </source>
</evidence>
<dbReference type="InterPro" id="IPR040184">
    <property type="entry name" value="Mcm10"/>
</dbReference>
<evidence type="ECO:0000256" key="6">
    <source>
        <dbReference type="ARBA" id="ARBA00022833"/>
    </source>
</evidence>
<keyword evidence="6" id="KW-0862">Zinc</keyword>
<evidence type="ECO:0000256" key="4">
    <source>
        <dbReference type="ARBA" id="ARBA00022723"/>
    </source>
</evidence>
<reference evidence="11" key="1">
    <citation type="submission" date="2019-04" db="EMBL/GenBank/DDBJ databases">
        <title>Friends and foes A comparative genomics study of 23 Aspergillus species from section Flavi.</title>
        <authorList>
            <consortium name="DOE Joint Genome Institute"/>
            <person name="Kjaerbolling I."/>
            <person name="Vesth T."/>
            <person name="Frisvad J.C."/>
            <person name="Nybo J.L."/>
            <person name="Theobald S."/>
            <person name="Kildgaard S."/>
            <person name="Isbrandt T."/>
            <person name="Kuo A."/>
            <person name="Sato A."/>
            <person name="Lyhne E.K."/>
            <person name="Kogle M.E."/>
            <person name="Wiebenga A."/>
            <person name="Kun R.S."/>
            <person name="Lubbers R.J."/>
            <person name="Makela M.R."/>
            <person name="Barry K."/>
            <person name="Chovatia M."/>
            <person name="Clum A."/>
            <person name="Daum C."/>
            <person name="Haridas S."/>
            <person name="He G."/>
            <person name="LaButti K."/>
            <person name="Lipzen A."/>
            <person name="Mondo S."/>
            <person name="Riley R."/>
            <person name="Salamov A."/>
            <person name="Simmons B.A."/>
            <person name="Magnuson J.K."/>
            <person name="Henrissat B."/>
            <person name="Mortensen U.H."/>
            <person name="Larsen T.O."/>
            <person name="Devries R.P."/>
            <person name="Grigoriev I.V."/>
            <person name="Machida M."/>
            <person name="Baker S.E."/>
            <person name="Andersen M.R."/>
        </authorList>
    </citation>
    <scope>NUCLEOTIDE SEQUENCE</scope>
    <source>
        <strain evidence="11">CBS 117612</strain>
    </source>
</reference>
<dbReference type="GO" id="GO:0008270">
    <property type="term" value="F:zinc ion binding"/>
    <property type="evidence" value="ECO:0007669"/>
    <property type="project" value="UniProtKB-KW"/>
</dbReference>